<comment type="subcellular location">
    <subcellularLocation>
        <location evidence="7">Cytoplasm</location>
    </subcellularLocation>
</comment>
<dbReference type="GO" id="GO:0000287">
    <property type="term" value="F:magnesium ion binding"/>
    <property type="evidence" value="ECO:0007669"/>
    <property type="project" value="TreeGrafter"/>
</dbReference>
<comment type="similarity">
    <text evidence="2 7">Belongs to the PanB family.</text>
</comment>
<feature type="binding site" evidence="7 10">
    <location>
        <position position="102"/>
    </location>
    <ligand>
        <name>Mg(2+)</name>
        <dbReference type="ChEBI" id="CHEBI:18420"/>
    </ligand>
</feature>
<evidence type="ECO:0000256" key="5">
    <source>
        <dbReference type="ARBA" id="ARBA00022679"/>
    </source>
</evidence>
<feature type="binding site" evidence="7 9">
    <location>
        <position position="102"/>
    </location>
    <ligand>
        <name>3-methyl-2-oxobutanoate</name>
        <dbReference type="ChEBI" id="CHEBI:11851"/>
    </ligand>
</feature>
<feature type="binding site" evidence="7 10">
    <location>
        <position position="134"/>
    </location>
    <ligand>
        <name>Mg(2+)</name>
        <dbReference type="ChEBI" id="CHEBI:18420"/>
    </ligand>
</feature>
<dbReference type="GO" id="GO:0015940">
    <property type="term" value="P:pantothenate biosynthetic process"/>
    <property type="evidence" value="ECO:0007669"/>
    <property type="project" value="UniProtKB-UniRule"/>
</dbReference>
<dbReference type="NCBIfam" id="TIGR00222">
    <property type="entry name" value="panB"/>
    <property type="match status" value="1"/>
</dbReference>
<dbReference type="PANTHER" id="PTHR20881:SF0">
    <property type="entry name" value="3-METHYL-2-OXOBUTANOATE HYDROXYMETHYLTRANSFERASE"/>
    <property type="match status" value="1"/>
</dbReference>
<dbReference type="InterPro" id="IPR003700">
    <property type="entry name" value="Pantoate_hydroxy_MeTrfase"/>
</dbReference>
<organism evidence="11 12">
    <name type="scientific">Sanguibacter gelidistatuariae</name>
    <dbReference type="NCBI Taxonomy" id="1814289"/>
    <lineage>
        <taxon>Bacteria</taxon>
        <taxon>Bacillati</taxon>
        <taxon>Actinomycetota</taxon>
        <taxon>Actinomycetes</taxon>
        <taxon>Micrococcales</taxon>
        <taxon>Sanguibacteraceae</taxon>
        <taxon>Sanguibacter</taxon>
    </lineage>
</organism>
<keyword evidence="7" id="KW-0963">Cytoplasm</keyword>
<evidence type="ECO:0000256" key="6">
    <source>
        <dbReference type="ARBA" id="ARBA00056497"/>
    </source>
</evidence>
<proteinExistence type="inferred from homology"/>
<keyword evidence="7 10" id="KW-0479">Metal-binding</keyword>
<name>A0A1G6S864_9MICO</name>
<comment type="pathway">
    <text evidence="1 7">Cofactor biosynthesis; (R)-pantothenate biosynthesis; (R)-pantoate from 3-methyl-2-oxobutanoate: step 1/2.</text>
</comment>
<accession>A0A1G6S864</accession>
<evidence type="ECO:0000256" key="8">
    <source>
        <dbReference type="PIRSR" id="PIRSR000388-1"/>
    </source>
</evidence>
<dbReference type="UniPathway" id="UPA00028">
    <property type="reaction ID" value="UER00003"/>
</dbReference>
<evidence type="ECO:0000313" key="12">
    <source>
        <dbReference type="Proteomes" id="UP000199039"/>
    </source>
</evidence>
<dbReference type="GO" id="GO:0005737">
    <property type="term" value="C:cytoplasm"/>
    <property type="evidence" value="ECO:0007669"/>
    <property type="project" value="UniProtKB-SubCell"/>
</dbReference>
<dbReference type="FunFam" id="3.20.20.60:FF:000003">
    <property type="entry name" value="3-methyl-2-oxobutanoate hydroxymethyltransferase"/>
    <property type="match status" value="1"/>
</dbReference>
<dbReference type="GO" id="GO:0008168">
    <property type="term" value="F:methyltransferase activity"/>
    <property type="evidence" value="ECO:0007669"/>
    <property type="project" value="UniProtKB-KW"/>
</dbReference>
<keyword evidence="4 7" id="KW-0566">Pantothenate biosynthesis</keyword>
<keyword evidence="5 7" id="KW-0808">Transferase</keyword>
<dbReference type="Pfam" id="PF02548">
    <property type="entry name" value="Pantoate_transf"/>
    <property type="match status" value="1"/>
</dbReference>
<dbReference type="Gene3D" id="3.20.20.60">
    <property type="entry name" value="Phosphoenolpyruvate-binding domains"/>
    <property type="match status" value="1"/>
</dbReference>
<comment type="subunit">
    <text evidence="3 7">Homodecamer; pentamer of dimers.</text>
</comment>
<feature type="active site" description="Proton acceptor" evidence="7 8">
    <location>
        <position position="201"/>
    </location>
</feature>
<dbReference type="PANTHER" id="PTHR20881">
    <property type="entry name" value="3-METHYL-2-OXOBUTANOATE HYDROXYMETHYLTRANSFERASE"/>
    <property type="match status" value="1"/>
</dbReference>
<dbReference type="InterPro" id="IPR040442">
    <property type="entry name" value="Pyrv_kinase-like_dom_sf"/>
</dbReference>
<comment type="function">
    <text evidence="6 7">Catalyzes the reversible reaction in which hydroxymethyl group from 5,10-methylenetetrahydrofolate is transferred onto alpha-ketoisovalerate to form ketopantoate.</text>
</comment>
<dbReference type="AlphaFoldDB" id="A0A1G6S864"/>
<dbReference type="EMBL" id="FMYH01000005">
    <property type="protein sequence ID" value="SDD13110.1"/>
    <property type="molecule type" value="Genomic_DNA"/>
</dbReference>
<dbReference type="STRING" id="1814289.SAMN05216410_2904"/>
<feature type="binding site" evidence="7 10">
    <location>
        <position position="63"/>
    </location>
    <ligand>
        <name>Mg(2+)</name>
        <dbReference type="ChEBI" id="CHEBI:18420"/>
    </ligand>
</feature>
<evidence type="ECO:0000256" key="7">
    <source>
        <dbReference type="HAMAP-Rule" id="MF_00156"/>
    </source>
</evidence>
<dbReference type="GO" id="GO:0032259">
    <property type="term" value="P:methylation"/>
    <property type="evidence" value="ECO:0007669"/>
    <property type="project" value="UniProtKB-KW"/>
</dbReference>
<keyword evidence="12" id="KW-1185">Reference proteome</keyword>
<evidence type="ECO:0000256" key="4">
    <source>
        <dbReference type="ARBA" id="ARBA00022655"/>
    </source>
</evidence>
<dbReference type="OrthoDB" id="9781789at2"/>
<feature type="binding site" evidence="7 9">
    <location>
        <position position="132"/>
    </location>
    <ligand>
        <name>3-methyl-2-oxobutanoate</name>
        <dbReference type="ChEBI" id="CHEBI:11851"/>
    </ligand>
</feature>
<keyword evidence="11" id="KW-0489">Methyltransferase</keyword>
<protein>
    <recommendedName>
        <fullName evidence="7">3-methyl-2-oxobutanoate hydroxymethyltransferase</fullName>
        <ecNumber evidence="7">2.1.2.11</ecNumber>
    </recommendedName>
    <alternativeName>
        <fullName evidence="7">Ketopantoate hydroxymethyltransferase</fullName>
        <shortName evidence="7">KPHMT</shortName>
    </alternativeName>
</protein>
<dbReference type="CDD" id="cd06557">
    <property type="entry name" value="KPHMT-like"/>
    <property type="match status" value="1"/>
</dbReference>
<dbReference type="NCBIfam" id="NF001452">
    <property type="entry name" value="PRK00311.1"/>
    <property type="match status" value="1"/>
</dbReference>
<evidence type="ECO:0000256" key="3">
    <source>
        <dbReference type="ARBA" id="ARBA00011424"/>
    </source>
</evidence>
<evidence type="ECO:0000256" key="9">
    <source>
        <dbReference type="PIRSR" id="PIRSR000388-2"/>
    </source>
</evidence>
<dbReference type="PIRSF" id="PIRSF000388">
    <property type="entry name" value="Pantoate_hydroxy_MeTrfase"/>
    <property type="match status" value="1"/>
</dbReference>
<evidence type="ECO:0000256" key="2">
    <source>
        <dbReference type="ARBA" id="ARBA00008676"/>
    </source>
</evidence>
<feature type="binding site" evidence="7 9">
    <location>
        <begin position="63"/>
        <end position="64"/>
    </location>
    <ligand>
        <name>3-methyl-2-oxobutanoate</name>
        <dbReference type="ChEBI" id="CHEBI:11851"/>
    </ligand>
</feature>
<dbReference type="GO" id="GO:0003864">
    <property type="term" value="F:3-methyl-2-oxobutanoate hydroxymethyltransferase activity"/>
    <property type="evidence" value="ECO:0007669"/>
    <property type="project" value="UniProtKB-UniRule"/>
</dbReference>
<dbReference type="InterPro" id="IPR015813">
    <property type="entry name" value="Pyrv/PenolPyrv_kinase-like_dom"/>
</dbReference>
<keyword evidence="7 10" id="KW-0460">Magnesium</keyword>
<dbReference type="SUPFAM" id="SSF51621">
    <property type="entry name" value="Phosphoenolpyruvate/pyruvate domain"/>
    <property type="match status" value="1"/>
</dbReference>
<gene>
    <name evidence="7" type="primary">panB</name>
    <name evidence="11" type="ORF">SAMN05216410_2904</name>
</gene>
<evidence type="ECO:0000256" key="10">
    <source>
        <dbReference type="PIRSR" id="PIRSR000388-3"/>
    </source>
</evidence>
<reference evidence="11 12" key="1">
    <citation type="submission" date="2016-09" db="EMBL/GenBank/DDBJ databases">
        <authorList>
            <person name="Capua I."/>
            <person name="De Benedictis P."/>
            <person name="Joannis T."/>
            <person name="Lombin L.H."/>
            <person name="Cattoli G."/>
        </authorList>
    </citation>
    <scope>NUCLEOTIDE SEQUENCE [LARGE SCALE GENOMIC DNA]</scope>
    <source>
        <strain evidence="11 12">ISLP-3</strain>
    </source>
</reference>
<sequence>MVQQSLPGSQPSPAEPAARKRFRVQHLAEHKTAGRKLTMLTAYDTITGRIFDAAGVDMLLVGDSMGDNVLGYENTIPVTLDEMVLAARSVARAAKHSMVVADLPFGSYESSPQQAFASAVRMFKEAGVQAIKMEGGTRIAKHVELLTQSGIPVFGHLGFTPQSENMLGGKRIQGRGDEAAERLCEDALALQEAGAVAVVLEMVPAPVAARATEILRIPTIGIGAGSEVDGQVLVWTDMAGMGDWSPRFAKQFGQVGAALAGAAQAYVSEVQAQTFPAAEHQYEH</sequence>
<dbReference type="EC" id="2.1.2.11" evidence="7"/>
<evidence type="ECO:0000256" key="1">
    <source>
        <dbReference type="ARBA" id="ARBA00005033"/>
    </source>
</evidence>
<comment type="cofactor">
    <cofactor evidence="7 10">
        <name>Mg(2+)</name>
        <dbReference type="ChEBI" id="CHEBI:18420"/>
    </cofactor>
    <text evidence="7 10">Binds 1 Mg(2+) ion per subunit.</text>
</comment>
<dbReference type="Proteomes" id="UP000199039">
    <property type="component" value="Unassembled WGS sequence"/>
</dbReference>
<dbReference type="HAMAP" id="MF_00156">
    <property type="entry name" value="PanB"/>
    <property type="match status" value="1"/>
</dbReference>
<dbReference type="RefSeq" id="WP_093184260.1">
    <property type="nucleotide sequence ID" value="NZ_FMYH01000005.1"/>
</dbReference>
<evidence type="ECO:0000313" key="11">
    <source>
        <dbReference type="EMBL" id="SDD13110.1"/>
    </source>
</evidence>
<comment type="catalytic activity">
    <reaction evidence="7">
        <text>(6R)-5,10-methylene-5,6,7,8-tetrahydrofolate + 3-methyl-2-oxobutanoate + H2O = 2-dehydropantoate + (6S)-5,6,7,8-tetrahydrofolate</text>
        <dbReference type="Rhea" id="RHEA:11824"/>
        <dbReference type="ChEBI" id="CHEBI:11561"/>
        <dbReference type="ChEBI" id="CHEBI:11851"/>
        <dbReference type="ChEBI" id="CHEBI:15377"/>
        <dbReference type="ChEBI" id="CHEBI:15636"/>
        <dbReference type="ChEBI" id="CHEBI:57453"/>
        <dbReference type="EC" id="2.1.2.11"/>
    </reaction>
</comment>